<organism evidence="1">
    <name type="scientific">Spodoptera frugiperda</name>
    <name type="common">Fall armyworm</name>
    <dbReference type="NCBI Taxonomy" id="7108"/>
    <lineage>
        <taxon>Eukaryota</taxon>
        <taxon>Metazoa</taxon>
        <taxon>Ecdysozoa</taxon>
        <taxon>Arthropoda</taxon>
        <taxon>Hexapoda</taxon>
        <taxon>Insecta</taxon>
        <taxon>Pterygota</taxon>
        <taxon>Neoptera</taxon>
        <taxon>Endopterygota</taxon>
        <taxon>Lepidoptera</taxon>
        <taxon>Glossata</taxon>
        <taxon>Ditrysia</taxon>
        <taxon>Noctuoidea</taxon>
        <taxon>Noctuidae</taxon>
        <taxon>Amphipyrinae</taxon>
        <taxon>Spodoptera</taxon>
    </lineage>
</organism>
<protein>
    <submittedName>
        <fullName evidence="1">SFRICE_026167</fullName>
    </submittedName>
</protein>
<sequence length="186" mass="21548">MGRRLAAISLDDILGPFSTLAYNPSILRKYKGGAWWWTSFFLRTFRRSSNTKWALQPPFEDVSHITIVDNKEHSLMKLFYVVTRLFSGYAGAYVHEQHCVRDAVTRLATNSYNYNEIPLPREHTGYLIETKSSDQGRIRMKDRYPSIENYLLTLTEPQAGYKIRDNIIAGTKTNLTITLHTAIFRH</sequence>
<name>A0A2H1VCI7_SPOFR</name>
<evidence type="ECO:0000313" key="1">
    <source>
        <dbReference type="EMBL" id="SOQ38112.1"/>
    </source>
</evidence>
<dbReference type="EMBL" id="ODYU01001625">
    <property type="protein sequence ID" value="SOQ38112.1"/>
    <property type="molecule type" value="Genomic_DNA"/>
</dbReference>
<reference evidence="1" key="1">
    <citation type="submission" date="2016-07" db="EMBL/GenBank/DDBJ databases">
        <authorList>
            <person name="Bretaudeau A."/>
        </authorList>
    </citation>
    <scope>NUCLEOTIDE SEQUENCE</scope>
    <source>
        <strain evidence="1">Rice</strain>
        <tissue evidence="1">Whole body</tissue>
    </source>
</reference>
<gene>
    <name evidence="1" type="ORF">SFRICE_026167</name>
</gene>
<dbReference type="AlphaFoldDB" id="A0A2H1VCI7"/>
<accession>A0A2H1VCI7</accession>
<proteinExistence type="predicted"/>